<dbReference type="OrthoDB" id="10326458at2759"/>
<gene>
    <name evidence="2" type="ORF">IZO911_LOCUS34979</name>
    <name evidence="4" type="ORF">KXQ929_LOCUS17515</name>
    <name evidence="3" type="ORF">VCS650_LOCUS33651</name>
</gene>
<reference evidence="2" key="1">
    <citation type="submission" date="2021-02" db="EMBL/GenBank/DDBJ databases">
        <authorList>
            <person name="Nowell W R."/>
        </authorList>
    </citation>
    <scope>NUCLEOTIDE SEQUENCE</scope>
</reference>
<dbReference type="EMBL" id="CAJNOE010000718">
    <property type="protein sequence ID" value="CAF1317913.1"/>
    <property type="molecule type" value="Genomic_DNA"/>
</dbReference>
<dbReference type="EMBL" id="CAJOBB010001104">
    <property type="protein sequence ID" value="CAF3809135.1"/>
    <property type="molecule type" value="Genomic_DNA"/>
</dbReference>
<feature type="chain" id="PRO_5036227449" evidence="1">
    <location>
        <begin position="26"/>
        <end position="118"/>
    </location>
</feature>
<evidence type="ECO:0000313" key="5">
    <source>
        <dbReference type="Proteomes" id="UP000663860"/>
    </source>
</evidence>
<evidence type="ECO:0000313" key="4">
    <source>
        <dbReference type="EMBL" id="CAF3809135.1"/>
    </source>
</evidence>
<protein>
    <submittedName>
        <fullName evidence="2">Uncharacterized protein</fullName>
    </submittedName>
</protein>
<dbReference type="AlphaFoldDB" id="A0A815EXB3"/>
<evidence type="ECO:0000313" key="3">
    <source>
        <dbReference type="EMBL" id="CAF1348842.1"/>
    </source>
</evidence>
<evidence type="ECO:0000256" key="1">
    <source>
        <dbReference type="SAM" id="SignalP"/>
    </source>
</evidence>
<dbReference type="EMBL" id="CAJNON010000663">
    <property type="protein sequence ID" value="CAF1348842.1"/>
    <property type="molecule type" value="Genomic_DNA"/>
</dbReference>
<organism evidence="2 5">
    <name type="scientific">Adineta steineri</name>
    <dbReference type="NCBI Taxonomy" id="433720"/>
    <lineage>
        <taxon>Eukaryota</taxon>
        <taxon>Metazoa</taxon>
        <taxon>Spiralia</taxon>
        <taxon>Gnathifera</taxon>
        <taxon>Rotifera</taxon>
        <taxon>Eurotatoria</taxon>
        <taxon>Bdelloidea</taxon>
        <taxon>Adinetida</taxon>
        <taxon>Adinetidae</taxon>
        <taxon>Adineta</taxon>
    </lineage>
</organism>
<feature type="signal peptide" evidence="1">
    <location>
        <begin position="1"/>
        <end position="25"/>
    </location>
</feature>
<dbReference type="Proteomes" id="UP000663891">
    <property type="component" value="Unassembled WGS sequence"/>
</dbReference>
<evidence type="ECO:0000313" key="2">
    <source>
        <dbReference type="EMBL" id="CAF1317913.1"/>
    </source>
</evidence>
<comment type="caution">
    <text evidence="2">The sequence shown here is derived from an EMBL/GenBank/DDBJ whole genome shotgun (WGS) entry which is preliminary data.</text>
</comment>
<sequence>MATSSAERSFLCFMTFVTLAWLCTCAVSPYWKTIQLIDKIDLGIIGKAFPMIQGIFNKAHGIFSAFSINIGIIYSCVKDQFCIENSEIQQLAPLFKVPEEKHIILLGFGLSLLVIGFM</sequence>
<dbReference type="Proteomes" id="UP000663860">
    <property type="component" value="Unassembled WGS sequence"/>
</dbReference>
<proteinExistence type="predicted"/>
<keyword evidence="1" id="KW-0732">Signal</keyword>
<dbReference type="Proteomes" id="UP000663868">
    <property type="component" value="Unassembled WGS sequence"/>
</dbReference>
<accession>A0A815EXB3</accession>
<name>A0A815EXB3_9BILA</name>